<protein>
    <submittedName>
        <fullName evidence="3">Uncharacterized protein</fullName>
    </submittedName>
</protein>
<dbReference type="Proteomes" id="UP001275440">
    <property type="component" value="Unassembled WGS sequence"/>
</dbReference>
<dbReference type="EMBL" id="WBMO01000001">
    <property type="protein sequence ID" value="MDV2475137.1"/>
    <property type="molecule type" value="Genomic_DNA"/>
</dbReference>
<accession>A0ABU3WTA2</accession>
<feature type="region of interest" description="Disordered" evidence="1">
    <location>
        <begin position="85"/>
        <end position="109"/>
    </location>
</feature>
<sequence>MTAAARRLPVAWDGHPIQWEAFESDPFMCHINADGTSEAVPLDLCWHCGIRAEKVTAEGRVDIPNWPYRLVLRRCTRCGHDRVRNPLTGQEWDLDESDYGPSGSWEDAS</sequence>
<organism evidence="3 4">
    <name type="scientific">Rhodococcus zopfii</name>
    <dbReference type="NCBI Taxonomy" id="43772"/>
    <lineage>
        <taxon>Bacteria</taxon>
        <taxon>Bacillati</taxon>
        <taxon>Actinomycetota</taxon>
        <taxon>Actinomycetes</taxon>
        <taxon>Mycobacteriales</taxon>
        <taxon>Nocardiaceae</taxon>
        <taxon>Rhodococcus</taxon>
    </lineage>
</organism>
<evidence type="ECO:0000313" key="4">
    <source>
        <dbReference type="Proteomes" id="UP001275440"/>
    </source>
</evidence>
<keyword evidence="4" id="KW-1185">Reference proteome</keyword>
<evidence type="ECO:0000256" key="1">
    <source>
        <dbReference type="SAM" id="MobiDB-lite"/>
    </source>
</evidence>
<name>A0ABU3WTA2_9NOCA</name>
<proteinExistence type="predicted"/>
<gene>
    <name evidence="2" type="ORF">F8M49_06330</name>
    <name evidence="3" type="ORF">F8M49_21085</name>
</gene>
<dbReference type="EMBL" id="WBMO01000002">
    <property type="protein sequence ID" value="MDV2477216.1"/>
    <property type="molecule type" value="Genomic_DNA"/>
</dbReference>
<evidence type="ECO:0000313" key="3">
    <source>
        <dbReference type="EMBL" id="MDV2477216.1"/>
    </source>
</evidence>
<reference evidence="3 4" key="1">
    <citation type="submission" date="2019-10" db="EMBL/GenBank/DDBJ databases">
        <title>Draft Genome Assembly of Rhodococcus zopfii DSM44189.</title>
        <authorList>
            <person name="Sutton J.M."/>
            <person name="Akob D.M."/>
            <person name="Bushman T.J."/>
        </authorList>
    </citation>
    <scope>NUCLEOTIDE SEQUENCE [LARGE SCALE GENOMIC DNA]</scope>
    <source>
        <strain evidence="3 4">DSM 44189</strain>
    </source>
</reference>
<comment type="caution">
    <text evidence="3">The sequence shown here is derived from an EMBL/GenBank/DDBJ whole genome shotgun (WGS) entry which is preliminary data.</text>
</comment>
<evidence type="ECO:0000313" key="2">
    <source>
        <dbReference type="EMBL" id="MDV2475137.1"/>
    </source>
</evidence>